<dbReference type="InterPro" id="IPR050815">
    <property type="entry name" value="TF_fung"/>
</dbReference>
<dbReference type="GO" id="GO:0003677">
    <property type="term" value="F:DNA binding"/>
    <property type="evidence" value="ECO:0007669"/>
    <property type="project" value="InterPro"/>
</dbReference>
<evidence type="ECO:0000256" key="3">
    <source>
        <dbReference type="ARBA" id="ARBA00023015"/>
    </source>
</evidence>
<organism evidence="8 9">
    <name type="scientific">Pleurostoma richardsiae</name>
    <dbReference type="NCBI Taxonomy" id="41990"/>
    <lineage>
        <taxon>Eukaryota</taxon>
        <taxon>Fungi</taxon>
        <taxon>Dikarya</taxon>
        <taxon>Ascomycota</taxon>
        <taxon>Pezizomycotina</taxon>
        <taxon>Sordariomycetes</taxon>
        <taxon>Sordariomycetidae</taxon>
        <taxon>Calosphaeriales</taxon>
        <taxon>Pleurostomataceae</taxon>
        <taxon>Pleurostoma</taxon>
    </lineage>
</organism>
<evidence type="ECO:0000256" key="1">
    <source>
        <dbReference type="ARBA" id="ARBA00004123"/>
    </source>
</evidence>
<dbReference type="Pfam" id="PF04082">
    <property type="entry name" value="Fungal_trans"/>
    <property type="match status" value="1"/>
</dbReference>
<evidence type="ECO:0000313" key="8">
    <source>
        <dbReference type="EMBL" id="KAJ9138408.1"/>
    </source>
</evidence>
<keyword evidence="3" id="KW-0805">Transcription regulation</keyword>
<dbReference type="GO" id="GO:0006351">
    <property type="term" value="P:DNA-templated transcription"/>
    <property type="evidence" value="ECO:0007669"/>
    <property type="project" value="InterPro"/>
</dbReference>
<evidence type="ECO:0000313" key="9">
    <source>
        <dbReference type="Proteomes" id="UP001174694"/>
    </source>
</evidence>
<dbReference type="GO" id="GO:0005634">
    <property type="term" value="C:nucleus"/>
    <property type="evidence" value="ECO:0007669"/>
    <property type="project" value="UniProtKB-SubCell"/>
</dbReference>
<feature type="compositionally biased region" description="Basic and acidic residues" evidence="6">
    <location>
        <begin position="43"/>
        <end position="60"/>
    </location>
</feature>
<dbReference type="CDD" id="cd12148">
    <property type="entry name" value="fungal_TF_MHR"/>
    <property type="match status" value="1"/>
</dbReference>
<keyword evidence="9" id="KW-1185">Reference proteome</keyword>
<feature type="region of interest" description="Disordered" evidence="6">
    <location>
        <begin position="1"/>
        <end position="65"/>
    </location>
</feature>
<dbReference type="PANTHER" id="PTHR47338:SF7">
    <property type="entry name" value="ZN(II)2CYS6 TRANSCRIPTION FACTOR (EUROFUNG)"/>
    <property type="match status" value="1"/>
</dbReference>
<keyword evidence="4" id="KW-0804">Transcription</keyword>
<evidence type="ECO:0000256" key="5">
    <source>
        <dbReference type="ARBA" id="ARBA00023242"/>
    </source>
</evidence>
<evidence type="ECO:0000259" key="7">
    <source>
        <dbReference type="Pfam" id="PF04082"/>
    </source>
</evidence>
<protein>
    <recommendedName>
        <fullName evidence="7">Xylanolytic transcriptional activator regulatory domain-containing protein</fullName>
    </recommendedName>
</protein>
<evidence type="ECO:0000256" key="6">
    <source>
        <dbReference type="SAM" id="MobiDB-lite"/>
    </source>
</evidence>
<accession>A0AA38VL20</accession>
<proteinExistence type="predicted"/>
<sequence>MRRLQNGESESLAAPPHEGSEGIITGVSDQTRSPPTPDAQLDQTHDRRDSNFHHGPDHGPVEFSPHGTSDGFNAFVIDHFPVQLSPFAAHADPAAESTANVSAVLPITSLPSHDRVERLAVAFFLHVHVYRANAFLHRDRTLSAIRDGSMSGTVALALCAVAARFTSPPESDEAARIWAAEAGNRVTTSTEVSREDIAASLLIAIYMQQSGRFTQSHLWSAVANNQAVSLGLHRETAPGTQSFVDSESDRRLFYACYAMNRFISNGTPESIQCPASRIKLRLPCDGFNYRMNVSVETPYAALESDDSHVPVWMYKYVGAMGFWVRLVGVRVMIKRYFHAMTESRVGLVQPPAQGQGHSNVIGTSSPAPPWSSASPFVACMAQLAFLRESLPPRLQLSRERIVRRHESPALGQIVMFYLWWNECHVELCSIVLPGYPQSLDEETLSAAPEGWVEQTRQSCLRHAQAITDILYLVDKEMAQQPLTIYDHTIAHAVYLSMRVQLELAVPDPEDEVTRSGLKERFEMMLRFVERTSLYFRSVYLVLREMRRLLASHGMPSETYQENESRPETPPLPWFRRQKILDSKRLAQKAAVDAANLKQILLELLPDCTAYGATSWTSGYELDNPYPQIPTQTSEWDHVSSLRLGEYASGLSGNGAVTTANLNTLGVLGNGAGMDLEPESTRFDPLLPKLAVSSFPGSSRPANLIRSEGTFPFNSLES</sequence>
<gene>
    <name evidence="8" type="ORF">NKR23_g8553</name>
</gene>
<evidence type="ECO:0000256" key="4">
    <source>
        <dbReference type="ARBA" id="ARBA00023163"/>
    </source>
</evidence>
<comment type="subcellular location">
    <subcellularLocation>
        <location evidence="1">Nucleus</location>
    </subcellularLocation>
</comment>
<reference evidence="8" key="1">
    <citation type="submission" date="2022-07" db="EMBL/GenBank/DDBJ databases">
        <title>Fungi with potential for degradation of polypropylene.</title>
        <authorList>
            <person name="Gostincar C."/>
        </authorList>
    </citation>
    <scope>NUCLEOTIDE SEQUENCE</scope>
    <source>
        <strain evidence="8">EXF-13308</strain>
    </source>
</reference>
<comment type="caution">
    <text evidence="8">The sequence shown here is derived from an EMBL/GenBank/DDBJ whole genome shotgun (WGS) entry which is preliminary data.</text>
</comment>
<feature type="domain" description="Xylanolytic transcriptional activator regulatory" evidence="7">
    <location>
        <begin position="123"/>
        <end position="301"/>
    </location>
</feature>
<dbReference type="GO" id="GO:0008270">
    <property type="term" value="F:zinc ion binding"/>
    <property type="evidence" value="ECO:0007669"/>
    <property type="project" value="InterPro"/>
</dbReference>
<evidence type="ECO:0000256" key="2">
    <source>
        <dbReference type="ARBA" id="ARBA00022723"/>
    </source>
</evidence>
<dbReference type="InterPro" id="IPR007219">
    <property type="entry name" value="XnlR_reg_dom"/>
</dbReference>
<keyword evidence="5" id="KW-0539">Nucleus</keyword>
<dbReference type="AlphaFoldDB" id="A0AA38VL20"/>
<dbReference type="Proteomes" id="UP001174694">
    <property type="component" value="Unassembled WGS sequence"/>
</dbReference>
<dbReference type="GO" id="GO:0000981">
    <property type="term" value="F:DNA-binding transcription factor activity, RNA polymerase II-specific"/>
    <property type="evidence" value="ECO:0007669"/>
    <property type="project" value="InterPro"/>
</dbReference>
<dbReference type="EMBL" id="JANBVO010000030">
    <property type="protein sequence ID" value="KAJ9138408.1"/>
    <property type="molecule type" value="Genomic_DNA"/>
</dbReference>
<name>A0AA38VL20_9PEZI</name>
<keyword evidence="2" id="KW-0479">Metal-binding</keyword>
<dbReference type="PANTHER" id="PTHR47338">
    <property type="entry name" value="ZN(II)2CYS6 TRANSCRIPTION FACTOR (EUROFUNG)-RELATED"/>
    <property type="match status" value="1"/>
</dbReference>